<evidence type="ECO:0000256" key="6">
    <source>
        <dbReference type="ARBA" id="ARBA00022723"/>
    </source>
</evidence>
<keyword evidence="18" id="KW-0732">Signal</keyword>
<comment type="catalytic activity">
    <reaction evidence="16">
        <text>N(6),N(6),N(6)-trimethyl-L-lysine + 2-oxoglutarate + O2 = (3S)-3-hydroxy-N(6),N(6),N(6)-trimethyl-L-lysine + succinate + CO2</text>
        <dbReference type="Rhea" id="RHEA:14181"/>
        <dbReference type="ChEBI" id="CHEBI:15379"/>
        <dbReference type="ChEBI" id="CHEBI:16526"/>
        <dbReference type="ChEBI" id="CHEBI:16810"/>
        <dbReference type="ChEBI" id="CHEBI:30031"/>
        <dbReference type="ChEBI" id="CHEBI:58100"/>
        <dbReference type="ChEBI" id="CHEBI:141499"/>
        <dbReference type="EC" id="1.14.11.8"/>
    </reaction>
</comment>
<dbReference type="InterPro" id="IPR001261">
    <property type="entry name" value="ArgE/DapE_CS"/>
</dbReference>
<dbReference type="InterPro" id="IPR003819">
    <property type="entry name" value="TauD/TfdA-like"/>
</dbReference>
<comment type="similarity">
    <text evidence="4">Belongs to the gamma-BBH/TMLD family.</text>
</comment>
<reference evidence="21" key="2">
    <citation type="journal article" date="2019" name="IMA Fungus">
        <title>Genome sequencing and comparison of five Tilletia species to identify candidate genes for the detection of regulated species infecting wheat.</title>
        <authorList>
            <person name="Nguyen H.D.T."/>
            <person name="Sultana T."/>
            <person name="Kesanakurti P."/>
            <person name="Hambleton S."/>
        </authorList>
    </citation>
    <scope>NUCLEOTIDE SEQUENCE</scope>
    <source>
        <strain evidence="21">DAOMC 238032</strain>
    </source>
</reference>
<dbReference type="EC" id="1.14.11.8" evidence="5"/>
<evidence type="ECO:0000259" key="19">
    <source>
        <dbReference type="Pfam" id="PF02668"/>
    </source>
</evidence>
<gene>
    <name evidence="21" type="ORF">A4X03_0g3655</name>
</gene>
<feature type="domain" description="TauD/TfdA-like" evidence="19">
    <location>
        <begin position="253"/>
        <end position="554"/>
    </location>
</feature>
<dbReference type="FunFam" id="3.30.2020.30:FF:000002">
    <property type="entry name" value="Putative gamma-butyrobetaine dioxygenase"/>
    <property type="match status" value="1"/>
</dbReference>
<dbReference type="InterPro" id="IPR010376">
    <property type="entry name" value="GBBH-like_N"/>
</dbReference>
<evidence type="ECO:0000256" key="12">
    <source>
        <dbReference type="ARBA" id="ARBA00030363"/>
    </source>
</evidence>
<accession>A0A177UUW5</accession>
<evidence type="ECO:0000313" key="21">
    <source>
        <dbReference type="EMBL" id="KAE8260968.1"/>
    </source>
</evidence>
<feature type="compositionally biased region" description="Low complexity" evidence="17">
    <location>
        <begin position="63"/>
        <end position="80"/>
    </location>
</feature>
<dbReference type="GO" id="GO:0046872">
    <property type="term" value="F:metal ion binding"/>
    <property type="evidence" value="ECO:0007669"/>
    <property type="project" value="UniProtKB-KW"/>
</dbReference>
<evidence type="ECO:0000256" key="14">
    <source>
        <dbReference type="ARBA" id="ARBA00032283"/>
    </source>
</evidence>
<dbReference type="SUPFAM" id="SSF51197">
    <property type="entry name" value="Clavaminate synthase-like"/>
    <property type="match status" value="1"/>
</dbReference>
<feature type="region of interest" description="Disordered" evidence="17">
    <location>
        <begin position="49"/>
        <end position="80"/>
    </location>
</feature>
<feature type="region of interest" description="Disordered" evidence="17">
    <location>
        <begin position="577"/>
        <end position="602"/>
    </location>
</feature>
<proteinExistence type="inferred from homology"/>
<evidence type="ECO:0000256" key="18">
    <source>
        <dbReference type="SAM" id="SignalP"/>
    </source>
</evidence>
<dbReference type="PROSITE" id="PS00758">
    <property type="entry name" value="ARGE_DAPE_CPG2_1"/>
    <property type="match status" value="1"/>
</dbReference>
<dbReference type="InterPro" id="IPR038492">
    <property type="entry name" value="GBBH-like_N_sf"/>
</dbReference>
<comment type="function">
    <text evidence="15">Converts trimethyllysine (TML) into hydroxytrimethyllysine (HTML).</text>
</comment>
<dbReference type="GO" id="GO:0005739">
    <property type="term" value="C:mitochondrion"/>
    <property type="evidence" value="ECO:0007669"/>
    <property type="project" value="TreeGrafter"/>
</dbReference>
<dbReference type="PANTHER" id="PTHR10696">
    <property type="entry name" value="GAMMA-BUTYROBETAINE HYDROXYLASE-RELATED"/>
    <property type="match status" value="1"/>
</dbReference>
<feature type="chain" id="PRO_5043881749" description="trimethyllysine dioxygenase" evidence="18">
    <location>
        <begin position="22"/>
        <end position="612"/>
    </location>
</feature>
<evidence type="ECO:0000256" key="15">
    <source>
        <dbReference type="ARBA" id="ARBA00046008"/>
    </source>
</evidence>
<dbReference type="Gene3D" id="3.30.2020.30">
    <property type="match status" value="1"/>
</dbReference>
<feature type="domain" description="Gamma-butyrobetaine hydroxylase-like N-terminal" evidence="20">
    <location>
        <begin position="97"/>
        <end position="165"/>
    </location>
</feature>
<dbReference type="Gene3D" id="3.60.130.10">
    <property type="entry name" value="Clavaminate synthase-like"/>
    <property type="match status" value="1"/>
</dbReference>
<sequence length="612" mass="66357">MSSSIRATSTLLLSRLSPSAGAVGAAAGTAACSSRAVAASLLQLTRHQHSLAQPASASTSRTQQQQQQQQQRSLASVATPAVTTPAPLSYPHLPSVAQHERKVAVTWASGLESKYHHVWLRDHCRCPSCYHPVTKQRLLDTFSIPEGIHPDAIEATTEGLQVTWPAKPLLESTSASAQEQQPRNTDQAQEHDNHQPQQQQSQNQHISLYPWRWLMNNSYAPVLSRTSSPLPQGLGAGGEHERILWGRGIASAPPTVSYEDVMGSDEGVLKWCNKIAQYGFSFVSGVPATPEATQSLIERIAFIRPTHYGGFWDFTSNLAHGDTAYTTLALGAHTDTTYFTDPAGLQLFHLLSHGVAEGAREGAPVEEVGPKGGESLLVDGFLAANVLREVHPEAYRTLSRVRVRTHSAGDEATLVRPLLGEGYPILQHAPRPALRRVDELALDPPSPPSSTDVAAAPVEAASTTTTTNPVELEDEFGELVMVRYNNDDRSTLRVPDEDVEPFYDALRKWHAILTSVQGEYWSQLVPGTALIFDNHRVLHGRAAFVGARRLCGAYISHDDFRSRLSVLRAQYPSAELGVSTSSSASPAEGNGGSNAAGDRGSRYHRGVWDDAL</sequence>
<dbReference type="PROSITE" id="PS51257">
    <property type="entry name" value="PROKAR_LIPOPROTEIN"/>
    <property type="match status" value="1"/>
</dbReference>
<dbReference type="PANTHER" id="PTHR10696:SF51">
    <property type="entry name" value="TRIMETHYLLYSINE DIOXYGENASE, MITOCHONDRIAL"/>
    <property type="match status" value="1"/>
</dbReference>
<comment type="caution">
    <text evidence="21">The sequence shown here is derived from an EMBL/GenBank/DDBJ whole genome shotgun (WGS) entry which is preliminary data.</text>
</comment>
<dbReference type="InterPro" id="IPR042098">
    <property type="entry name" value="TauD-like_sf"/>
</dbReference>
<dbReference type="GO" id="GO:0045329">
    <property type="term" value="P:carnitine biosynthetic process"/>
    <property type="evidence" value="ECO:0007669"/>
    <property type="project" value="UniProtKB-KW"/>
</dbReference>
<dbReference type="Proteomes" id="UP000077671">
    <property type="component" value="Unassembled WGS sequence"/>
</dbReference>
<evidence type="ECO:0000256" key="17">
    <source>
        <dbReference type="SAM" id="MobiDB-lite"/>
    </source>
</evidence>
<evidence type="ECO:0000259" key="20">
    <source>
        <dbReference type="Pfam" id="PF06155"/>
    </source>
</evidence>
<comment type="cofactor">
    <cofactor evidence="2">
        <name>L-ascorbate</name>
        <dbReference type="ChEBI" id="CHEBI:38290"/>
    </cofactor>
</comment>
<dbReference type="CDD" id="cd00250">
    <property type="entry name" value="CAS_like"/>
    <property type="match status" value="1"/>
</dbReference>
<dbReference type="GO" id="GO:0050353">
    <property type="term" value="F:trimethyllysine dioxygenase activity"/>
    <property type="evidence" value="ECO:0007669"/>
    <property type="project" value="UniProtKB-EC"/>
</dbReference>
<feature type="compositionally biased region" description="Polar residues" evidence="17">
    <location>
        <begin position="172"/>
        <end position="186"/>
    </location>
</feature>
<protein>
    <recommendedName>
        <fullName evidence="5">trimethyllysine dioxygenase</fullName>
        <ecNumber evidence="5">1.14.11.8</ecNumber>
    </recommendedName>
    <alternativeName>
        <fullName evidence="13">Epsilon-trimethyllysine 2-oxoglutarate dioxygenase</fullName>
    </alternativeName>
    <alternativeName>
        <fullName evidence="12">TML hydroxylase</fullName>
    </alternativeName>
    <alternativeName>
        <fullName evidence="14">TML-alpha-ketoglutarate dioxygenase</fullName>
    </alternativeName>
</protein>
<keyword evidence="8" id="KW-0124">Carnitine biosynthesis</keyword>
<keyword evidence="10" id="KW-0560">Oxidoreductase</keyword>
<dbReference type="AlphaFoldDB" id="A0A177UUW5"/>
<dbReference type="EMBL" id="LWDD02000437">
    <property type="protein sequence ID" value="KAE8260968.1"/>
    <property type="molecule type" value="Genomic_DNA"/>
</dbReference>
<evidence type="ECO:0000256" key="9">
    <source>
        <dbReference type="ARBA" id="ARBA00022964"/>
    </source>
</evidence>
<evidence type="ECO:0000256" key="11">
    <source>
        <dbReference type="ARBA" id="ARBA00023004"/>
    </source>
</evidence>
<keyword evidence="6" id="KW-0479">Metal-binding</keyword>
<comment type="pathway">
    <text evidence="3">Amine and polyamine biosynthesis; carnitine biosynthesis.</text>
</comment>
<dbReference type="Pfam" id="PF02668">
    <property type="entry name" value="TauD"/>
    <property type="match status" value="1"/>
</dbReference>
<evidence type="ECO:0000313" key="22">
    <source>
        <dbReference type="Proteomes" id="UP000077671"/>
    </source>
</evidence>
<feature type="region of interest" description="Disordered" evidence="17">
    <location>
        <begin position="172"/>
        <end position="203"/>
    </location>
</feature>
<evidence type="ECO:0000256" key="7">
    <source>
        <dbReference type="ARBA" id="ARBA00022801"/>
    </source>
</evidence>
<keyword evidence="7" id="KW-0378">Hydrolase</keyword>
<keyword evidence="9" id="KW-0223">Dioxygenase</keyword>
<evidence type="ECO:0000256" key="8">
    <source>
        <dbReference type="ARBA" id="ARBA00022873"/>
    </source>
</evidence>
<evidence type="ECO:0000256" key="5">
    <source>
        <dbReference type="ARBA" id="ARBA00012267"/>
    </source>
</evidence>
<evidence type="ECO:0000256" key="16">
    <source>
        <dbReference type="ARBA" id="ARBA00049334"/>
    </source>
</evidence>
<feature type="compositionally biased region" description="Polar residues" evidence="17">
    <location>
        <begin position="49"/>
        <end position="62"/>
    </location>
</feature>
<name>A0A177UUW5_9BASI</name>
<organism evidence="21 22">
    <name type="scientific">Tilletia caries</name>
    <name type="common">wheat bunt fungus</name>
    <dbReference type="NCBI Taxonomy" id="13290"/>
    <lineage>
        <taxon>Eukaryota</taxon>
        <taxon>Fungi</taxon>
        <taxon>Dikarya</taxon>
        <taxon>Basidiomycota</taxon>
        <taxon>Ustilaginomycotina</taxon>
        <taxon>Exobasidiomycetes</taxon>
        <taxon>Tilletiales</taxon>
        <taxon>Tilletiaceae</taxon>
        <taxon>Tilletia</taxon>
    </lineage>
</organism>
<reference evidence="21" key="1">
    <citation type="submission" date="2016-04" db="EMBL/GenBank/DDBJ databases">
        <authorList>
            <person name="Nguyen H.D."/>
            <person name="Kesanakurti P."/>
            <person name="Cullis J."/>
            <person name="Levesque C.A."/>
            <person name="Hambleton S."/>
        </authorList>
    </citation>
    <scope>NUCLEOTIDE SEQUENCE</scope>
    <source>
        <strain evidence="21">DAOMC 238032</strain>
    </source>
</reference>
<keyword evidence="11" id="KW-0408">Iron</keyword>
<feature type="signal peptide" evidence="18">
    <location>
        <begin position="1"/>
        <end position="21"/>
    </location>
</feature>
<comment type="cofactor">
    <cofactor evidence="1">
        <name>Fe(2+)</name>
        <dbReference type="ChEBI" id="CHEBI:29033"/>
    </cofactor>
</comment>
<evidence type="ECO:0000256" key="10">
    <source>
        <dbReference type="ARBA" id="ARBA00023002"/>
    </source>
</evidence>
<evidence type="ECO:0000256" key="4">
    <source>
        <dbReference type="ARBA" id="ARBA00008654"/>
    </source>
</evidence>
<evidence type="ECO:0000256" key="2">
    <source>
        <dbReference type="ARBA" id="ARBA00001961"/>
    </source>
</evidence>
<evidence type="ECO:0000256" key="3">
    <source>
        <dbReference type="ARBA" id="ARBA00005022"/>
    </source>
</evidence>
<evidence type="ECO:0000256" key="13">
    <source>
        <dbReference type="ARBA" id="ARBA00031778"/>
    </source>
</evidence>
<evidence type="ECO:0000256" key="1">
    <source>
        <dbReference type="ARBA" id="ARBA00001954"/>
    </source>
</evidence>
<dbReference type="Pfam" id="PF06155">
    <property type="entry name" value="GBBH-like_N"/>
    <property type="match status" value="1"/>
</dbReference>
<dbReference type="InterPro" id="IPR050411">
    <property type="entry name" value="AlphaKG_dependent_hydroxylases"/>
</dbReference>